<keyword evidence="6" id="KW-1185">Reference proteome</keyword>
<dbReference type="AlphaFoldDB" id="A0A4U0P791"/>
<sequence length="752" mass="87090">MKILKDNDFQHAAEALIKRILPNRYEQFNVVIARTDDGNADDFFEIFPRDQKVVLKGNTPVAVASALHWYLKYVCNCHISWNSDQLDLPDLLPTDFHPIAQRTEFDIRAYLNYCTFSYSMPWWDWERWEREIDWMALHGINMPLAITGLEAVWQNTLRRLGMDDNSIRNFLVGPTYFAWQWMDNLEGWMGPLSQDWIDRHLVLGQKIIERERALGMKTILKGFSGYVPTALAKFYPDAKVYKTDWISTFETAQIDPLDPLFSEIAEIFVEEQHKLFGTDHYYSVDPFHESQPPIKTEGYLEQAGRAIFSAINDIDPEAVLVIQTWSLRQGLLRAVPKDRTLMMALTGTNWKKHESYWGRPWVVGMMHNFGGRNYMGGNMTHFLSHPLHLKRLPAAQNVQGLGIFPEAIEHNPIIYQAATEIAWHQEVQDPSTWTKQYAKSRYGSLPTAAARAWEILLATVYQQKKVKIISMESPICARPALSMPSVSMNGDMVRDYPLIDLWTAWNEMHNAASELGEKATFQYDVVDIARQCLVDLSLLLHQEINIAYKNKDLNALRRAGGQFIELMEDLDDLLATREEFLLGKWLSDARKWGNYEEEQNRYEQAARTLVTVWGPVTPNALFFDYSNRQWSGLIKGFYLPRWQMFIDYLLQQPADENKRYHERKLRKSYGRPANNANAFFDALSSWEKSWTEGHETYPAVAAGHSLEIAETLYAKWWPVMQGESKQIIPLALQAEYVEEIAQQSDEPENFGL</sequence>
<dbReference type="Gene3D" id="3.20.20.80">
    <property type="entry name" value="Glycosidases"/>
    <property type="match status" value="1"/>
</dbReference>
<keyword evidence="1" id="KW-0378">Hydrolase</keyword>
<evidence type="ECO:0000313" key="5">
    <source>
        <dbReference type="EMBL" id="TJZ63361.1"/>
    </source>
</evidence>
<dbReference type="RefSeq" id="WP_136899905.1">
    <property type="nucleotide sequence ID" value="NZ_SUME01000001.1"/>
</dbReference>
<comment type="caution">
    <text evidence="5">The sequence shown here is derived from an EMBL/GenBank/DDBJ whole genome shotgun (WGS) entry which is preliminary data.</text>
</comment>
<proteinExistence type="predicted"/>
<dbReference type="PANTHER" id="PTHR12872:SF1">
    <property type="entry name" value="ALPHA-N-ACETYLGLUCOSAMINIDASE"/>
    <property type="match status" value="1"/>
</dbReference>
<dbReference type="Proteomes" id="UP000306808">
    <property type="component" value="Unassembled WGS sequence"/>
</dbReference>
<dbReference type="Gene3D" id="1.20.120.670">
    <property type="entry name" value="N-acetyl-b-d-glucoasminidase"/>
    <property type="match status" value="1"/>
</dbReference>
<reference evidence="5 6" key="1">
    <citation type="submission" date="2019-04" db="EMBL/GenBank/DDBJ databases">
        <title>Sphingobacterium olei sp. nov., isolated from oil-contaminated soil.</title>
        <authorList>
            <person name="Liu B."/>
        </authorList>
    </citation>
    <scope>NUCLEOTIDE SEQUENCE [LARGE SCALE GENOMIC DNA]</scope>
    <source>
        <strain evidence="5 6">HAL-9</strain>
    </source>
</reference>
<evidence type="ECO:0000256" key="1">
    <source>
        <dbReference type="ARBA" id="ARBA00022801"/>
    </source>
</evidence>
<dbReference type="InterPro" id="IPR024732">
    <property type="entry name" value="NAGLU_C"/>
</dbReference>
<evidence type="ECO:0000259" key="4">
    <source>
        <dbReference type="Pfam" id="PF12972"/>
    </source>
</evidence>
<dbReference type="InterPro" id="IPR007781">
    <property type="entry name" value="NAGLU"/>
</dbReference>
<feature type="domain" description="Alpha-N-acetylglucosaminidase tim-barrel" evidence="2">
    <location>
        <begin position="108"/>
        <end position="424"/>
    </location>
</feature>
<name>A0A4U0P791_9SPHI</name>
<dbReference type="GO" id="GO:0005975">
    <property type="term" value="P:carbohydrate metabolic process"/>
    <property type="evidence" value="ECO:0007669"/>
    <property type="project" value="UniProtKB-ARBA"/>
</dbReference>
<dbReference type="InterPro" id="IPR024733">
    <property type="entry name" value="NAGLU_tim-barrel"/>
</dbReference>
<dbReference type="GO" id="GO:0016787">
    <property type="term" value="F:hydrolase activity"/>
    <property type="evidence" value="ECO:0007669"/>
    <property type="project" value="UniProtKB-KW"/>
</dbReference>
<dbReference type="EMBL" id="SUME01000001">
    <property type="protein sequence ID" value="TJZ63361.1"/>
    <property type="molecule type" value="Genomic_DNA"/>
</dbReference>
<dbReference type="OrthoDB" id="179563at2"/>
<accession>A0A4U0P791</accession>
<feature type="domain" description="Alpha-N-acetylglucosaminidase C-terminal" evidence="4">
    <location>
        <begin position="433"/>
        <end position="715"/>
    </location>
</feature>
<evidence type="ECO:0000259" key="2">
    <source>
        <dbReference type="Pfam" id="PF05089"/>
    </source>
</evidence>
<dbReference type="InterPro" id="IPR024240">
    <property type="entry name" value="NAGLU_N"/>
</dbReference>
<feature type="domain" description="Alpha-N-acetylglucosaminidase N-terminal" evidence="3">
    <location>
        <begin position="12"/>
        <end position="93"/>
    </location>
</feature>
<protein>
    <submittedName>
        <fullName evidence="5">Alpha-N-acetylglucosaminidase</fullName>
    </submittedName>
</protein>
<gene>
    <name evidence="5" type="ORF">FAZ15_03520</name>
</gene>
<dbReference type="Pfam" id="PF12971">
    <property type="entry name" value="NAGLU_N"/>
    <property type="match status" value="1"/>
</dbReference>
<evidence type="ECO:0000259" key="3">
    <source>
        <dbReference type="Pfam" id="PF12971"/>
    </source>
</evidence>
<dbReference type="Pfam" id="PF05089">
    <property type="entry name" value="NAGLU"/>
    <property type="match status" value="1"/>
</dbReference>
<dbReference type="Gene3D" id="3.30.379.10">
    <property type="entry name" value="Chitobiase/beta-hexosaminidase domain 2-like"/>
    <property type="match status" value="1"/>
</dbReference>
<organism evidence="5 6">
    <name type="scientific">Sphingobacterium olei</name>
    <dbReference type="NCBI Taxonomy" id="2571155"/>
    <lineage>
        <taxon>Bacteria</taxon>
        <taxon>Pseudomonadati</taxon>
        <taxon>Bacteroidota</taxon>
        <taxon>Sphingobacteriia</taxon>
        <taxon>Sphingobacteriales</taxon>
        <taxon>Sphingobacteriaceae</taxon>
        <taxon>Sphingobacterium</taxon>
    </lineage>
</organism>
<dbReference type="Pfam" id="PF12972">
    <property type="entry name" value="NAGLU_C"/>
    <property type="match status" value="1"/>
</dbReference>
<dbReference type="PANTHER" id="PTHR12872">
    <property type="entry name" value="ALPHA-N-ACETYLGLUCOSAMINIDASE"/>
    <property type="match status" value="1"/>
</dbReference>
<evidence type="ECO:0000313" key="6">
    <source>
        <dbReference type="Proteomes" id="UP000306808"/>
    </source>
</evidence>
<dbReference type="InterPro" id="IPR029018">
    <property type="entry name" value="Hex-like_dom2"/>
</dbReference>